<evidence type="ECO:0000259" key="4">
    <source>
        <dbReference type="PROSITE" id="PS50011"/>
    </source>
</evidence>
<feature type="region of interest" description="Disordered" evidence="3">
    <location>
        <begin position="553"/>
        <end position="629"/>
    </location>
</feature>
<dbReference type="OrthoDB" id="1427786at2759"/>
<feature type="compositionally biased region" description="Basic and acidic residues" evidence="3">
    <location>
        <begin position="581"/>
        <end position="597"/>
    </location>
</feature>
<protein>
    <recommendedName>
        <fullName evidence="4">Protein kinase domain-containing protein</fullName>
    </recommendedName>
</protein>
<dbReference type="InterPro" id="IPR050117">
    <property type="entry name" value="MAPK"/>
</dbReference>
<dbReference type="Gene3D" id="1.10.510.10">
    <property type="entry name" value="Transferase(Phosphotransferase) domain 1"/>
    <property type="match status" value="1"/>
</dbReference>
<reference evidence="5 6" key="1">
    <citation type="journal article" date="2009" name="Science">
        <title>Green evolution and dynamic adaptations revealed by genomes of the marine picoeukaryotes Micromonas.</title>
        <authorList>
            <person name="Worden A.Z."/>
            <person name="Lee J.H."/>
            <person name="Mock T."/>
            <person name="Rouze P."/>
            <person name="Simmons M.P."/>
            <person name="Aerts A.L."/>
            <person name="Allen A.E."/>
            <person name="Cuvelier M.L."/>
            <person name="Derelle E."/>
            <person name="Everett M.V."/>
            <person name="Foulon E."/>
            <person name="Grimwood J."/>
            <person name="Gundlach H."/>
            <person name="Henrissat B."/>
            <person name="Napoli C."/>
            <person name="McDonald S.M."/>
            <person name="Parker M.S."/>
            <person name="Rombauts S."/>
            <person name="Salamov A."/>
            <person name="Von Dassow P."/>
            <person name="Badger J.H."/>
            <person name="Coutinho P.M."/>
            <person name="Demir E."/>
            <person name="Dubchak I."/>
            <person name="Gentemann C."/>
            <person name="Eikrem W."/>
            <person name="Gready J.E."/>
            <person name="John U."/>
            <person name="Lanier W."/>
            <person name="Lindquist E.A."/>
            <person name="Lucas S."/>
            <person name="Mayer K.F."/>
            <person name="Moreau H."/>
            <person name="Not F."/>
            <person name="Otillar R."/>
            <person name="Panaud O."/>
            <person name="Pangilinan J."/>
            <person name="Paulsen I."/>
            <person name="Piegu B."/>
            <person name="Poliakov A."/>
            <person name="Robbens S."/>
            <person name="Schmutz J."/>
            <person name="Toulza E."/>
            <person name="Wyss T."/>
            <person name="Zelensky A."/>
            <person name="Zhou K."/>
            <person name="Armbrust E.V."/>
            <person name="Bhattacharya D."/>
            <person name="Goodenough U.W."/>
            <person name="Van de Peer Y."/>
            <person name="Grigoriev I.V."/>
        </authorList>
    </citation>
    <scope>NUCLEOTIDE SEQUENCE [LARGE SCALE GENOMIC DNA]</scope>
    <source>
        <strain evidence="6">RCC299 / NOUM17</strain>
    </source>
</reference>
<feature type="compositionally biased region" description="Acidic residues" evidence="3">
    <location>
        <begin position="598"/>
        <end position="608"/>
    </location>
</feature>
<evidence type="ECO:0000256" key="2">
    <source>
        <dbReference type="ARBA" id="ARBA00022840"/>
    </source>
</evidence>
<keyword evidence="2" id="KW-0067">ATP-binding</keyword>
<dbReference type="eggNOG" id="KOG0594">
    <property type="taxonomic scope" value="Eukaryota"/>
</dbReference>
<dbReference type="InterPro" id="IPR000719">
    <property type="entry name" value="Prot_kinase_dom"/>
</dbReference>
<feature type="domain" description="Protein kinase" evidence="4">
    <location>
        <begin position="163"/>
        <end position="530"/>
    </location>
</feature>
<dbReference type="PANTHER" id="PTHR24055">
    <property type="entry name" value="MITOGEN-ACTIVATED PROTEIN KINASE"/>
    <property type="match status" value="1"/>
</dbReference>
<dbReference type="GO" id="GO:0004672">
    <property type="term" value="F:protein kinase activity"/>
    <property type="evidence" value="ECO:0007669"/>
    <property type="project" value="InterPro"/>
</dbReference>
<keyword evidence="6" id="KW-1185">Reference proteome</keyword>
<dbReference type="InParanoid" id="C1EJ70"/>
<feature type="region of interest" description="Disordered" evidence="3">
    <location>
        <begin position="1"/>
        <end position="23"/>
    </location>
</feature>
<dbReference type="GeneID" id="8249662"/>
<evidence type="ECO:0000256" key="1">
    <source>
        <dbReference type="ARBA" id="ARBA00022741"/>
    </source>
</evidence>
<dbReference type="SUPFAM" id="SSF81383">
    <property type="entry name" value="F-box domain"/>
    <property type="match status" value="1"/>
</dbReference>
<dbReference type="RefSeq" id="XP_002506876.1">
    <property type="nucleotide sequence ID" value="XM_002506830.1"/>
</dbReference>
<organism evidence="5 6">
    <name type="scientific">Micromonas commoda (strain RCC299 / NOUM17 / CCMP2709)</name>
    <name type="common">Picoplanktonic green alga</name>
    <dbReference type="NCBI Taxonomy" id="296587"/>
    <lineage>
        <taxon>Eukaryota</taxon>
        <taxon>Viridiplantae</taxon>
        <taxon>Chlorophyta</taxon>
        <taxon>Mamiellophyceae</taxon>
        <taxon>Mamiellales</taxon>
        <taxon>Mamiellaceae</taxon>
        <taxon>Micromonas</taxon>
    </lineage>
</organism>
<dbReference type="InterPro" id="IPR011009">
    <property type="entry name" value="Kinase-like_dom_sf"/>
</dbReference>
<accession>C1EJ70</accession>
<evidence type="ECO:0000313" key="5">
    <source>
        <dbReference type="EMBL" id="ACO68134.1"/>
    </source>
</evidence>
<gene>
    <name evidence="5" type="ORF">MICPUN_104600</name>
</gene>
<dbReference type="GO" id="GO:0005524">
    <property type="term" value="F:ATP binding"/>
    <property type="evidence" value="ECO:0007669"/>
    <property type="project" value="UniProtKB-KW"/>
</dbReference>
<evidence type="ECO:0000313" key="6">
    <source>
        <dbReference type="Proteomes" id="UP000002009"/>
    </source>
</evidence>
<dbReference type="AlphaFoldDB" id="C1EJ70"/>
<dbReference type="KEGG" id="mis:MICPUN_104600"/>
<dbReference type="Proteomes" id="UP000002009">
    <property type="component" value="Chromosome 16"/>
</dbReference>
<dbReference type="SUPFAM" id="SSF56112">
    <property type="entry name" value="Protein kinase-like (PK-like)"/>
    <property type="match status" value="1"/>
</dbReference>
<feature type="compositionally biased region" description="Basic residues" evidence="3">
    <location>
        <begin position="559"/>
        <end position="569"/>
    </location>
</feature>
<dbReference type="Pfam" id="PF00069">
    <property type="entry name" value="Pkinase"/>
    <property type="match status" value="1"/>
</dbReference>
<dbReference type="STRING" id="296587.C1EJ70"/>
<sequence length="706" mass="78598">MKEDSRAPKRARRSVRLSGWAQSSDRAQTRSTVVDISHLDGAVLGLVLSKLREAQDICNAMRTCRAMAEAGRSRMVWRELSLRLEEEKTLDEMEARHGGAREAFKLLARDPVKRFRFIKRIPTLGLNASDDDLSPGERRAAVHGGFSFVPPTEGQAETNRAGLADYNSFGVREFVFPRVGRDERLWLCEDRLTGEAKAVKVVMMGDKPNEGLPCRKLREVANLRALRNAPGIASPEMTLTTTAPLPLPHSPAYRPGEPKLLLVHHHFPCNMRAQWTRMCGDPGDDGYAASCRPPRAWTDPNSATLTRERTRTVMRQVLRALEHAHSRGICHRNLHSGHLLLDPTADGGVGRVAIASWSSSRRLQTPPAPVSPLRTCTVPYNVAPEGLLHHETIEDEYADENQPDLDDGYGDGETYGPEVDVWSAGCIFAELRLGHSLFNKFSYAQGARTLDQLLSIFKVFGTPRAATWDDVDHLEGWSGDSYPRWMPRSLLDVFPDGSIGPLSADLLWRLMALDPRKRITARQALRHPYFTAPIDADASGFVRGANRTAPGVVHAVARGTKRPIRKRRAREGTNDADDDADANRERAKDRGRERADDEEKECNEDEEADAGRWTREVGAAAEAESPSDKTDAAIRKELVKLGLPLGSSVVGRYVIDFTSPLTRQRWAFGIIVGYDKGENMYTVECADTPTVRLSFTEEDVIRHLLI</sequence>
<evidence type="ECO:0000256" key="3">
    <source>
        <dbReference type="SAM" id="MobiDB-lite"/>
    </source>
</evidence>
<dbReference type="SMART" id="SM00220">
    <property type="entry name" value="S_TKc"/>
    <property type="match status" value="1"/>
</dbReference>
<dbReference type="PROSITE" id="PS50011">
    <property type="entry name" value="PROTEIN_KINASE_DOM"/>
    <property type="match status" value="1"/>
</dbReference>
<keyword evidence="1" id="KW-0547">Nucleotide-binding</keyword>
<proteinExistence type="predicted"/>
<dbReference type="EMBL" id="CP001334">
    <property type="protein sequence ID" value="ACO68134.1"/>
    <property type="molecule type" value="Genomic_DNA"/>
</dbReference>
<dbReference type="InterPro" id="IPR036047">
    <property type="entry name" value="F-box-like_dom_sf"/>
</dbReference>
<name>C1EJ70_MICCC</name>